<dbReference type="EMBL" id="QGKX02002183">
    <property type="protein sequence ID" value="KAF3489440.1"/>
    <property type="molecule type" value="Genomic_DNA"/>
</dbReference>
<dbReference type="AlphaFoldDB" id="A0A8S9N9Q7"/>
<evidence type="ECO:0000313" key="1">
    <source>
        <dbReference type="EMBL" id="KAF3489440.1"/>
    </source>
</evidence>
<dbReference type="Proteomes" id="UP000712600">
    <property type="component" value="Unassembled WGS sequence"/>
</dbReference>
<sequence length="107" mass="11785">MVSSCYWVAYVLLAEDVASWNELDRLSWDRERLRYEVNGSRSGFITVYDGVSAVLGVVTLVLTLRVDVFGDILGEVLGDVPSETWRLKSRQGSVAQVDSNSGQGLGE</sequence>
<accession>A0A8S9N9Q7</accession>
<comment type="caution">
    <text evidence="1">The sequence shown here is derived from an EMBL/GenBank/DDBJ whole genome shotgun (WGS) entry which is preliminary data.</text>
</comment>
<proteinExistence type="predicted"/>
<organism evidence="1 2">
    <name type="scientific">Brassica cretica</name>
    <name type="common">Mustard</name>
    <dbReference type="NCBI Taxonomy" id="69181"/>
    <lineage>
        <taxon>Eukaryota</taxon>
        <taxon>Viridiplantae</taxon>
        <taxon>Streptophyta</taxon>
        <taxon>Embryophyta</taxon>
        <taxon>Tracheophyta</taxon>
        <taxon>Spermatophyta</taxon>
        <taxon>Magnoliopsida</taxon>
        <taxon>eudicotyledons</taxon>
        <taxon>Gunneridae</taxon>
        <taxon>Pentapetalae</taxon>
        <taxon>rosids</taxon>
        <taxon>malvids</taxon>
        <taxon>Brassicales</taxon>
        <taxon>Brassicaceae</taxon>
        <taxon>Brassiceae</taxon>
        <taxon>Brassica</taxon>
    </lineage>
</organism>
<evidence type="ECO:0000313" key="2">
    <source>
        <dbReference type="Proteomes" id="UP000712600"/>
    </source>
</evidence>
<name>A0A8S9N9Q7_BRACR</name>
<reference evidence="1" key="1">
    <citation type="submission" date="2019-12" db="EMBL/GenBank/DDBJ databases">
        <title>Genome sequencing and annotation of Brassica cretica.</title>
        <authorList>
            <person name="Studholme D.J."/>
            <person name="Sarris P."/>
        </authorList>
    </citation>
    <scope>NUCLEOTIDE SEQUENCE</scope>
    <source>
        <strain evidence="1">PFS-109/04</strain>
        <tissue evidence="1">Leaf</tissue>
    </source>
</reference>
<protein>
    <submittedName>
        <fullName evidence="1">Uncharacterized protein</fullName>
    </submittedName>
</protein>
<gene>
    <name evidence="1" type="ORF">F2Q69_00055766</name>
</gene>